<comment type="caution">
    <text evidence="1">The sequence shown here is derived from an EMBL/GenBank/DDBJ whole genome shotgun (WGS) entry which is preliminary data.</text>
</comment>
<name>A0A9P5Y200_9AGAR</name>
<keyword evidence="2" id="KW-1185">Reference proteome</keyword>
<gene>
    <name evidence="1" type="ORF">BDZ94DRAFT_1372696</name>
</gene>
<dbReference type="OrthoDB" id="3270520at2759"/>
<dbReference type="AlphaFoldDB" id="A0A9P5Y200"/>
<reference evidence="1" key="1">
    <citation type="submission" date="2020-11" db="EMBL/GenBank/DDBJ databases">
        <authorList>
            <consortium name="DOE Joint Genome Institute"/>
            <person name="Ahrendt S."/>
            <person name="Riley R."/>
            <person name="Andreopoulos W."/>
            <person name="Labutti K."/>
            <person name="Pangilinan J."/>
            <person name="Ruiz-Duenas F.J."/>
            <person name="Barrasa J.M."/>
            <person name="Sanchez-Garcia M."/>
            <person name="Camarero S."/>
            <person name="Miyauchi S."/>
            <person name="Serrano A."/>
            <person name="Linde D."/>
            <person name="Babiker R."/>
            <person name="Drula E."/>
            <person name="Ayuso-Fernandez I."/>
            <person name="Pacheco R."/>
            <person name="Padilla G."/>
            <person name="Ferreira P."/>
            <person name="Barriuso J."/>
            <person name="Kellner H."/>
            <person name="Castanera R."/>
            <person name="Alfaro M."/>
            <person name="Ramirez L."/>
            <person name="Pisabarro A.G."/>
            <person name="Kuo A."/>
            <person name="Tritt A."/>
            <person name="Lipzen A."/>
            <person name="He G."/>
            <person name="Yan M."/>
            <person name="Ng V."/>
            <person name="Cullen D."/>
            <person name="Martin F."/>
            <person name="Rosso M.-N."/>
            <person name="Henrissat B."/>
            <person name="Hibbett D."/>
            <person name="Martinez A.T."/>
            <person name="Grigoriev I.V."/>
        </authorList>
    </citation>
    <scope>NUCLEOTIDE SEQUENCE</scope>
    <source>
        <strain evidence="1">CBS 247.69</strain>
    </source>
</reference>
<feature type="non-terminal residue" evidence="1">
    <location>
        <position position="1"/>
    </location>
</feature>
<evidence type="ECO:0000313" key="2">
    <source>
        <dbReference type="Proteomes" id="UP000807353"/>
    </source>
</evidence>
<dbReference type="EMBL" id="MU150287">
    <property type="protein sequence ID" value="KAF9461239.1"/>
    <property type="molecule type" value="Genomic_DNA"/>
</dbReference>
<organism evidence="1 2">
    <name type="scientific">Collybia nuda</name>
    <dbReference type="NCBI Taxonomy" id="64659"/>
    <lineage>
        <taxon>Eukaryota</taxon>
        <taxon>Fungi</taxon>
        <taxon>Dikarya</taxon>
        <taxon>Basidiomycota</taxon>
        <taxon>Agaricomycotina</taxon>
        <taxon>Agaricomycetes</taxon>
        <taxon>Agaricomycetidae</taxon>
        <taxon>Agaricales</taxon>
        <taxon>Tricholomatineae</taxon>
        <taxon>Clitocybaceae</taxon>
        <taxon>Collybia</taxon>
    </lineage>
</organism>
<protein>
    <submittedName>
        <fullName evidence="1">Uncharacterized protein</fullName>
    </submittedName>
</protein>
<proteinExistence type="predicted"/>
<sequence length="98" mass="10962">AWILAGFSFNSVEDPKVCKLFILCSPGANVPGRKKLSMSILLREVIKIEGVVQEELKGKYSTSHSDVWKSIAKKHLCAFTFTADFEAHLSEVYDLSKQ</sequence>
<dbReference type="Proteomes" id="UP000807353">
    <property type="component" value="Unassembled WGS sequence"/>
</dbReference>
<evidence type="ECO:0000313" key="1">
    <source>
        <dbReference type="EMBL" id="KAF9461239.1"/>
    </source>
</evidence>
<accession>A0A9P5Y200</accession>